<dbReference type="GO" id="GO:0000160">
    <property type="term" value="P:phosphorelay signal transduction system"/>
    <property type="evidence" value="ECO:0007669"/>
    <property type="project" value="InterPro"/>
</dbReference>
<dbReference type="Gene3D" id="3.30.70.270">
    <property type="match status" value="1"/>
</dbReference>
<dbReference type="PROSITE" id="PS50887">
    <property type="entry name" value="GGDEF"/>
    <property type="match status" value="1"/>
</dbReference>
<dbReference type="AlphaFoldDB" id="A0A2U8H1D1"/>
<dbReference type="GO" id="GO:0052621">
    <property type="term" value="F:diguanylate cyclase activity"/>
    <property type="evidence" value="ECO:0007669"/>
    <property type="project" value="UniProtKB-EC"/>
</dbReference>
<dbReference type="GO" id="GO:1902201">
    <property type="term" value="P:negative regulation of bacterial-type flagellum-dependent cell motility"/>
    <property type="evidence" value="ECO:0007669"/>
    <property type="project" value="TreeGrafter"/>
</dbReference>
<reference evidence="6 7" key="1">
    <citation type="submission" date="2017-06" db="EMBL/GenBank/DDBJ databases">
        <title>Azoarcus sp. TSNA42 complete genome sequence.</title>
        <authorList>
            <person name="Woo J.-H."/>
            <person name="Kim H.-S."/>
        </authorList>
    </citation>
    <scope>NUCLEOTIDE SEQUENCE [LARGE SCALE GENOMIC DNA]</scope>
    <source>
        <strain evidence="6 7">TSNA42</strain>
    </source>
</reference>
<sequence length="319" mass="34449">MTGSAHAHAGEGLLADPRDRPRLLLVDDLAANIQVLYRIFAEDHEVFMATSGEQALALCDRDQLPDLILLDVEMPGLDGLEVCRRLKANPATRDIPIIFVTAQTDALDETRALEAGGVDFISKPVNPAVVRARVKTHLTMKAQSDLLKAIVFIDGLTGIANRRRFDEAIQTEWRSCRRGGLPLTLFMIDIDHFKQYNDRYGHQEGDACLRRVATAVRLQLGRPHDLAARYGGEEFVCLLPECDLEAGRVKAEEVCAAVEALAIPHAGSATAAVVTVSVGVASAFPQDGSGAEILVAAADAALYQAKSSGRNRVCFKPAA</sequence>
<keyword evidence="3" id="KW-0597">Phosphoprotein</keyword>
<dbReference type="InterPro" id="IPR029787">
    <property type="entry name" value="Nucleotide_cyclase"/>
</dbReference>
<dbReference type="EMBL" id="CP022188">
    <property type="protein sequence ID" value="AWI78505.1"/>
    <property type="molecule type" value="Genomic_DNA"/>
</dbReference>
<dbReference type="InterPro" id="IPR000160">
    <property type="entry name" value="GGDEF_dom"/>
</dbReference>
<dbReference type="Pfam" id="PF00072">
    <property type="entry name" value="Response_reg"/>
    <property type="match status" value="1"/>
</dbReference>
<dbReference type="NCBIfam" id="TIGR00254">
    <property type="entry name" value="GGDEF"/>
    <property type="match status" value="1"/>
</dbReference>
<evidence type="ECO:0000313" key="7">
    <source>
        <dbReference type="Proteomes" id="UP000244902"/>
    </source>
</evidence>
<accession>A0A2U8H1D1</accession>
<feature type="domain" description="GGDEF" evidence="5">
    <location>
        <begin position="181"/>
        <end position="318"/>
    </location>
</feature>
<name>A0A2U8H1D1_9RHOO</name>
<dbReference type="EC" id="2.7.7.65" evidence="1"/>
<dbReference type="InterPro" id="IPR001789">
    <property type="entry name" value="Sig_transdc_resp-reg_receiver"/>
</dbReference>
<dbReference type="CDD" id="cd01949">
    <property type="entry name" value="GGDEF"/>
    <property type="match status" value="1"/>
</dbReference>
<evidence type="ECO:0000256" key="2">
    <source>
        <dbReference type="ARBA" id="ARBA00034247"/>
    </source>
</evidence>
<protein>
    <recommendedName>
        <fullName evidence="1">diguanylate cyclase</fullName>
        <ecNumber evidence="1">2.7.7.65</ecNumber>
    </recommendedName>
</protein>
<evidence type="ECO:0000256" key="1">
    <source>
        <dbReference type="ARBA" id="ARBA00012528"/>
    </source>
</evidence>
<dbReference type="InterPro" id="IPR050469">
    <property type="entry name" value="Diguanylate_Cyclase"/>
</dbReference>
<dbReference type="Proteomes" id="UP000244902">
    <property type="component" value="Chromosome"/>
</dbReference>
<evidence type="ECO:0000256" key="3">
    <source>
        <dbReference type="PROSITE-ProRule" id="PRU00169"/>
    </source>
</evidence>
<dbReference type="FunFam" id="3.30.70.270:FF:000001">
    <property type="entry name" value="Diguanylate cyclase domain protein"/>
    <property type="match status" value="1"/>
</dbReference>
<comment type="catalytic activity">
    <reaction evidence="2">
        <text>2 GTP = 3',3'-c-di-GMP + 2 diphosphate</text>
        <dbReference type="Rhea" id="RHEA:24898"/>
        <dbReference type="ChEBI" id="CHEBI:33019"/>
        <dbReference type="ChEBI" id="CHEBI:37565"/>
        <dbReference type="ChEBI" id="CHEBI:58805"/>
        <dbReference type="EC" id="2.7.7.65"/>
    </reaction>
</comment>
<dbReference type="SUPFAM" id="SSF55073">
    <property type="entry name" value="Nucleotide cyclase"/>
    <property type="match status" value="1"/>
</dbReference>
<dbReference type="GO" id="GO:0005886">
    <property type="term" value="C:plasma membrane"/>
    <property type="evidence" value="ECO:0007669"/>
    <property type="project" value="TreeGrafter"/>
</dbReference>
<dbReference type="InterPro" id="IPR043128">
    <property type="entry name" value="Rev_trsase/Diguanyl_cyclase"/>
</dbReference>
<dbReference type="SUPFAM" id="SSF52172">
    <property type="entry name" value="CheY-like"/>
    <property type="match status" value="1"/>
</dbReference>
<feature type="modified residue" description="4-aspartylphosphate" evidence="3">
    <location>
        <position position="71"/>
    </location>
</feature>
<dbReference type="PROSITE" id="PS50110">
    <property type="entry name" value="RESPONSE_REGULATORY"/>
    <property type="match status" value="1"/>
</dbReference>
<dbReference type="SMART" id="SM00448">
    <property type="entry name" value="REC"/>
    <property type="match status" value="1"/>
</dbReference>
<proteinExistence type="predicted"/>
<dbReference type="Pfam" id="PF00990">
    <property type="entry name" value="GGDEF"/>
    <property type="match status" value="1"/>
</dbReference>
<dbReference type="InterPro" id="IPR011006">
    <property type="entry name" value="CheY-like_superfamily"/>
</dbReference>
<dbReference type="GO" id="GO:0043709">
    <property type="term" value="P:cell adhesion involved in single-species biofilm formation"/>
    <property type="evidence" value="ECO:0007669"/>
    <property type="project" value="TreeGrafter"/>
</dbReference>
<gene>
    <name evidence="6" type="ORF">CEW87_03510</name>
</gene>
<evidence type="ECO:0000259" key="4">
    <source>
        <dbReference type="PROSITE" id="PS50110"/>
    </source>
</evidence>
<dbReference type="OrthoDB" id="9813903at2"/>
<dbReference type="Gene3D" id="3.40.50.2300">
    <property type="match status" value="1"/>
</dbReference>
<evidence type="ECO:0000259" key="5">
    <source>
        <dbReference type="PROSITE" id="PS50887"/>
    </source>
</evidence>
<dbReference type="PANTHER" id="PTHR45138:SF9">
    <property type="entry name" value="DIGUANYLATE CYCLASE DGCM-RELATED"/>
    <property type="match status" value="1"/>
</dbReference>
<evidence type="ECO:0000313" key="6">
    <source>
        <dbReference type="EMBL" id="AWI78505.1"/>
    </source>
</evidence>
<organism evidence="6 7">
    <name type="scientific">Parazoarcus communis</name>
    <dbReference type="NCBI Taxonomy" id="41977"/>
    <lineage>
        <taxon>Bacteria</taxon>
        <taxon>Pseudomonadati</taxon>
        <taxon>Pseudomonadota</taxon>
        <taxon>Betaproteobacteria</taxon>
        <taxon>Rhodocyclales</taxon>
        <taxon>Zoogloeaceae</taxon>
        <taxon>Parazoarcus</taxon>
    </lineage>
</organism>
<dbReference type="PANTHER" id="PTHR45138">
    <property type="entry name" value="REGULATORY COMPONENTS OF SENSORY TRANSDUCTION SYSTEM"/>
    <property type="match status" value="1"/>
</dbReference>
<dbReference type="SMART" id="SM00267">
    <property type="entry name" value="GGDEF"/>
    <property type="match status" value="1"/>
</dbReference>
<feature type="domain" description="Response regulatory" evidence="4">
    <location>
        <begin position="22"/>
        <end position="138"/>
    </location>
</feature>